<sequence>MQNIYSPATPEDVRENPIQSLEDWQRMRKACEEDLGAFHADIAAREIHWFNPQTNSWLTRVQQDHWQGWHAHTAKPADALAWQPWQQALDESSAPFYRWFSGAMTNAAFNELDRHVLAGHGDEIAFYYEGDRWDPALNAGKGGPVQHNAISRRELLLRSVIAAQALLELGLVKGDRIAINMPNILEQIVWTEAAKRIGVIYTPVFGGFSDKTLADRIENAGASVVITADGASRNAELVPFKEAYCDPALDLYISLKSALAAIADASANAAIGQRICRRVAEGLAGEISVTRADVMREAGQVLAELDIEPEAVASLRGDLAETLSRTRSGVQKVIVVRHADLPEISWHEGRDLWAEDILIQAEATILSNAGLQKRSELMALGDTELTQALWRSVKPVPVSADFPLFIIYTSGSTGKPKGVVHVHGGYTAGVSYSTKISFDARAGEDIIWVIADPGWITGQSYLISAALTNRLTSVVTEGPPTFPNAGRFASIIERYGVTIFKAGVTFLKGIISNPQNRLDVERYSRSSVRVATFCAEPTSPSVQRFAMDLVTPQYINSYWATEHGGIVWTHPYGNAEMPLRADAQTYPLPWIFGDIWIGNSEPDETGRVTYSQARPDEKGEIVITRPYPYLARTIWGDPDNVNSDEWMGDIERFKATYFGRYRSDSGEPEYTYVQGDFARRYTNGSYSLHGRSDDVINVSGHRMGTEEIEGAILKDRQLNPESKVGNCIVIGAPHQDKGLTPLAFILPVARQSLSSDDERHLAELVQTEKGSLAVPSAFLCVDAFPETRSGKYLRRFLKAIVLDQELGDTSTLRNPECLPKIRRVVEQWRRQEDRANQQAIIESSRTLRVEYVPVTTSGERTQCIATITLDNPPVNALSERVLDELETILTHIRRRDDIGAAVITGRGGKTFVAGADVRQLLDEVHDKSTALSMPSKAHSVTSLIESMDKPVIAAIDGAALGGGCELAMACHWRVGNQYTQLGQPEINLFLPPGYGGTQRLTRIMADAAGAQQQSEGLTRALAMMLSGRAIDGMTGERYGLIDHLCRGNESVLAAAQAAAREACLDGKGVAVTAMRARHEAVKRWQTPQEFPVECLRDDYVRKCLDASELAGRGPVAKAIVHLVRHGWKVGFEAGLAQEAETFSRYVLDERHGGKRGIKLFLDKHSPALPARPRVSTKLKDTLIRQGDMLPMGAPFFAGITPIPSYQMAQAVQRDPKTGVALHGDPADAEHEVIKPVPSPGPNQALLYMLTSEVNYNDIWAVTGIPISLFDEHDEDLHVTGSGGVGIVASLGEALQQEGRITLGQLVTVYSGVSDLLDPTAADDPMYTEFHIQGYQSPDGSHQQFMLADGPQLIAPASGLSIEAMGSYQLPAGTAYRSLFGALGTHQCDRLFVEGAASGTGAWTVELGRAIGATVTGLVSSENRVSYLEGLGAAGINRRDADLISCFTRIPRDASQWHDWERQGTRFLEQVREANQGDLCTQAVSHAGETAFPRSFQALEAGGAITFFGASSGYYMTFMGKPGSEPPATMLRRAQALPGQACVILYGKNNKVRDERAMAALEAARAYSLRIAVLTDTDAQRDFVLSLGYGDAVMGAVSLEEIRRREPLFEWPETMPELPAPESSEFKEAVRLMNEHTLKPVGNALGKLLRSSDNPRGQPDIIMERAHNDSLFASVMLVRPHTGRVVYCDDMAARRYSFYAPQVWMRQRSIIMPTAKIIGTHLCNAAELIHLNRMISSGAVSVPEPYLAQWGDTPMMHQAMWENRLPEVTDGAVKAVVNHALPCKNLKTYDELLAAWSMAEQIES</sequence>
<comment type="catalytic activity">
    <reaction evidence="8">
        <text>a (3S)-3-hydroxyacyl-CoA + NAD(+) = a 3-oxoacyl-CoA + NADH + H(+)</text>
        <dbReference type="Rhea" id="RHEA:22432"/>
        <dbReference type="ChEBI" id="CHEBI:15378"/>
        <dbReference type="ChEBI" id="CHEBI:57318"/>
        <dbReference type="ChEBI" id="CHEBI:57540"/>
        <dbReference type="ChEBI" id="CHEBI:57945"/>
        <dbReference type="ChEBI" id="CHEBI:90726"/>
        <dbReference type="EC" id="1.1.1.35"/>
    </reaction>
</comment>
<dbReference type="EC" id="6.2.1.1" evidence="1"/>
<dbReference type="GO" id="GO:0003857">
    <property type="term" value="F:(3S)-3-hydroxyacyl-CoA dehydrogenase (NAD+) activity"/>
    <property type="evidence" value="ECO:0007669"/>
    <property type="project" value="UniProtKB-EC"/>
</dbReference>
<dbReference type="Gene3D" id="3.90.180.10">
    <property type="entry name" value="Medium-chain alcohol dehydrogenases, catalytic domain"/>
    <property type="match status" value="1"/>
</dbReference>
<evidence type="ECO:0000256" key="7">
    <source>
        <dbReference type="ARBA" id="ARBA00022990"/>
    </source>
</evidence>
<dbReference type="PROSITE" id="PS00455">
    <property type="entry name" value="AMP_BINDING"/>
    <property type="match status" value="1"/>
</dbReference>
<dbReference type="GO" id="GO:0003987">
    <property type="term" value="F:acetate-CoA ligase activity"/>
    <property type="evidence" value="ECO:0007669"/>
    <property type="project" value="UniProtKB-EC"/>
</dbReference>
<dbReference type="InterPro" id="IPR036291">
    <property type="entry name" value="NAD(P)-bd_dom_sf"/>
</dbReference>
<dbReference type="SUPFAM" id="SSF52096">
    <property type="entry name" value="ClpP/crotonase"/>
    <property type="match status" value="1"/>
</dbReference>
<evidence type="ECO:0000259" key="9">
    <source>
        <dbReference type="Pfam" id="PF00501"/>
    </source>
</evidence>
<keyword evidence="3" id="KW-0597">Phosphoprotein</keyword>
<evidence type="ECO:0000256" key="6">
    <source>
        <dbReference type="ARBA" id="ARBA00022840"/>
    </source>
</evidence>
<evidence type="ECO:0000256" key="8">
    <source>
        <dbReference type="ARBA" id="ARBA00049556"/>
    </source>
</evidence>
<keyword evidence="7" id="KW-0007">Acetylation</keyword>
<dbReference type="CDD" id="cd06558">
    <property type="entry name" value="crotonase-like"/>
    <property type="match status" value="1"/>
</dbReference>
<dbReference type="PANTHER" id="PTHR24095:SF14">
    <property type="entry name" value="ACETYL-COENZYME A SYNTHETASE 1"/>
    <property type="match status" value="1"/>
</dbReference>
<feature type="domain" description="AMP-dependent synthetase/ligase" evidence="9">
    <location>
        <begin position="377"/>
        <end position="626"/>
    </location>
</feature>
<dbReference type="SUPFAM" id="SSF50129">
    <property type="entry name" value="GroES-like"/>
    <property type="match status" value="1"/>
</dbReference>
<dbReference type="EMBL" id="PKUR01000002">
    <property type="protein sequence ID" value="PLW86640.1"/>
    <property type="molecule type" value="Genomic_DNA"/>
</dbReference>
<dbReference type="Proteomes" id="UP000235162">
    <property type="component" value="Unassembled WGS sequence"/>
</dbReference>
<dbReference type="GO" id="GO:0005524">
    <property type="term" value="F:ATP binding"/>
    <property type="evidence" value="ECO:0007669"/>
    <property type="project" value="UniProtKB-KW"/>
</dbReference>
<dbReference type="InterPro" id="IPR001753">
    <property type="entry name" value="Enoyl-CoA_hydra/iso"/>
</dbReference>
<comment type="caution">
    <text evidence="11">The sequence shown here is derived from an EMBL/GenBank/DDBJ whole genome shotgun (WGS) entry which is preliminary data.</text>
</comment>
<dbReference type="GO" id="GO:0005829">
    <property type="term" value="C:cytosol"/>
    <property type="evidence" value="ECO:0007669"/>
    <property type="project" value="TreeGrafter"/>
</dbReference>
<feature type="domain" description="AMP-binding enzyme C-terminal" evidence="10">
    <location>
        <begin position="723"/>
        <end position="791"/>
    </location>
</feature>
<dbReference type="Pfam" id="PF00378">
    <property type="entry name" value="ECH_1"/>
    <property type="match status" value="1"/>
</dbReference>
<evidence type="ECO:0000256" key="1">
    <source>
        <dbReference type="ARBA" id="ARBA00013275"/>
    </source>
</evidence>
<dbReference type="InterPro" id="IPR029045">
    <property type="entry name" value="ClpP/crotonase-like_dom_sf"/>
</dbReference>
<evidence type="ECO:0000256" key="2">
    <source>
        <dbReference type="ARBA" id="ARBA00022450"/>
    </source>
</evidence>
<keyword evidence="5" id="KW-0547">Nucleotide-binding</keyword>
<organism evidence="11 12">
    <name type="scientific">Halioglobus japonicus</name>
    <dbReference type="NCBI Taxonomy" id="930805"/>
    <lineage>
        <taxon>Bacteria</taxon>
        <taxon>Pseudomonadati</taxon>
        <taxon>Pseudomonadota</taxon>
        <taxon>Gammaproteobacteria</taxon>
        <taxon>Cellvibrionales</taxon>
        <taxon>Halieaceae</taxon>
        <taxon>Halioglobus</taxon>
    </lineage>
</organism>
<evidence type="ECO:0000313" key="11">
    <source>
        <dbReference type="EMBL" id="PLW86640.1"/>
    </source>
</evidence>
<evidence type="ECO:0000313" key="12">
    <source>
        <dbReference type="Proteomes" id="UP000235162"/>
    </source>
</evidence>
<dbReference type="RefSeq" id="WP_084199337.1">
    <property type="nucleotide sequence ID" value="NZ_BMYL01000002.1"/>
</dbReference>
<dbReference type="InterPro" id="IPR000873">
    <property type="entry name" value="AMP-dep_synth/lig_dom"/>
</dbReference>
<dbReference type="Gene3D" id="3.90.226.10">
    <property type="entry name" value="2-enoyl-CoA Hydratase, Chain A, domain 1"/>
    <property type="match status" value="1"/>
</dbReference>
<keyword evidence="6" id="KW-0067">ATP-binding</keyword>
<dbReference type="SUPFAM" id="SSF56801">
    <property type="entry name" value="Acetyl-CoA synthetase-like"/>
    <property type="match status" value="1"/>
</dbReference>
<dbReference type="Pfam" id="PF00501">
    <property type="entry name" value="AMP-binding"/>
    <property type="match status" value="2"/>
</dbReference>
<keyword evidence="2" id="KW-0596">Phosphopantetheine</keyword>
<evidence type="ECO:0000259" key="10">
    <source>
        <dbReference type="Pfam" id="PF13193"/>
    </source>
</evidence>
<reference evidence="11 12" key="1">
    <citation type="submission" date="2018-01" db="EMBL/GenBank/DDBJ databases">
        <title>The draft genome sequence of Halioglobus japonicus S1-36.</title>
        <authorList>
            <person name="Du Z.-J."/>
            <person name="Shi M.-J."/>
        </authorList>
    </citation>
    <scope>NUCLEOTIDE SEQUENCE [LARGE SCALE GENOMIC DNA]</scope>
    <source>
        <strain evidence="11 12">S1-36</strain>
    </source>
</reference>
<gene>
    <name evidence="11" type="ORF">C0029_09605</name>
</gene>
<dbReference type="GO" id="GO:0006085">
    <property type="term" value="P:acetyl-CoA biosynthetic process"/>
    <property type="evidence" value="ECO:0007669"/>
    <property type="project" value="TreeGrafter"/>
</dbReference>
<keyword evidence="4" id="KW-0436">Ligase</keyword>
<keyword evidence="12" id="KW-1185">Reference proteome</keyword>
<dbReference type="InterPro" id="IPR045851">
    <property type="entry name" value="AMP-bd_C_sf"/>
</dbReference>
<dbReference type="Gene3D" id="3.40.50.12780">
    <property type="entry name" value="N-terminal domain of ligase-like"/>
    <property type="match status" value="2"/>
</dbReference>
<dbReference type="Pfam" id="PF13193">
    <property type="entry name" value="AMP-binding_C"/>
    <property type="match status" value="1"/>
</dbReference>
<dbReference type="Gene3D" id="3.30.300.30">
    <property type="match status" value="1"/>
</dbReference>
<accession>A0AAP8SNH2</accession>
<dbReference type="Gene3D" id="3.40.50.720">
    <property type="entry name" value="NAD(P)-binding Rossmann-like Domain"/>
    <property type="match status" value="2"/>
</dbReference>
<feature type="domain" description="AMP-dependent synthetase/ligase" evidence="9">
    <location>
        <begin position="146"/>
        <end position="246"/>
    </location>
</feature>
<dbReference type="SUPFAM" id="SSF51735">
    <property type="entry name" value="NAD(P)-binding Rossmann-fold domains"/>
    <property type="match status" value="1"/>
</dbReference>
<proteinExistence type="predicted"/>
<evidence type="ECO:0000256" key="3">
    <source>
        <dbReference type="ARBA" id="ARBA00022553"/>
    </source>
</evidence>
<name>A0AAP8SNH2_9GAMM</name>
<dbReference type="PANTHER" id="PTHR24095">
    <property type="entry name" value="ACETYL-COENZYME A SYNTHETASE"/>
    <property type="match status" value="1"/>
</dbReference>
<dbReference type="InterPro" id="IPR025110">
    <property type="entry name" value="AMP-bd_C"/>
</dbReference>
<protein>
    <recommendedName>
        <fullName evidence="1">acetate--CoA ligase</fullName>
        <ecNumber evidence="1">6.2.1.1</ecNumber>
    </recommendedName>
</protein>
<evidence type="ECO:0000256" key="5">
    <source>
        <dbReference type="ARBA" id="ARBA00022741"/>
    </source>
</evidence>
<dbReference type="InterPro" id="IPR011032">
    <property type="entry name" value="GroES-like_sf"/>
</dbReference>
<dbReference type="KEGG" id="hja:BST95_10575"/>
<dbReference type="InterPro" id="IPR042099">
    <property type="entry name" value="ANL_N_sf"/>
</dbReference>
<dbReference type="InterPro" id="IPR020845">
    <property type="entry name" value="AMP-binding_CS"/>
</dbReference>
<evidence type="ECO:0000256" key="4">
    <source>
        <dbReference type="ARBA" id="ARBA00022598"/>
    </source>
</evidence>